<dbReference type="InterPro" id="IPR002818">
    <property type="entry name" value="DJ-1/PfpI"/>
</dbReference>
<dbReference type="InterPro" id="IPR029062">
    <property type="entry name" value="Class_I_gatase-like"/>
</dbReference>
<proteinExistence type="predicted"/>
<evidence type="ECO:0000259" key="1">
    <source>
        <dbReference type="Pfam" id="PF01965"/>
    </source>
</evidence>
<name>A0A1T5LR67_9BACT</name>
<dbReference type="OrthoDB" id="6382410at2"/>
<dbReference type="Pfam" id="PF01965">
    <property type="entry name" value="DJ-1_PfpI"/>
    <property type="match status" value="1"/>
</dbReference>
<evidence type="ECO:0000313" key="3">
    <source>
        <dbReference type="Proteomes" id="UP000190961"/>
    </source>
</evidence>
<sequence length="192" mass="20891">MSKKITIVAFDKFTDVDVYLAWDLFNRVKLIDDSWLVKIVGTEKTHTSVTGLPLHIHGTIEECATADVVFFSSGPGTRKLMRDTDYLSRFNLDPTRQLICSMCSGSLILAGLGLLNDITATTYPTAIEELKSFGVTVEEKPLVIHGNIATAAGCLAAIDLVGWAIERTLNTLAKDEVLASVQPVGKGLECIY</sequence>
<reference evidence="2 3" key="1">
    <citation type="submission" date="2017-02" db="EMBL/GenBank/DDBJ databases">
        <authorList>
            <person name="Peterson S.W."/>
        </authorList>
    </citation>
    <scope>NUCLEOTIDE SEQUENCE [LARGE SCALE GENOMIC DNA]</scope>
    <source>
        <strain evidence="2 3">DSM 25262</strain>
    </source>
</reference>
<dbReference type="EMBL" id="FUZU01000002">
    <property type="protein sequence ID" value="SKC78079.1"/>
    <property type="molecule type" value="Genomic_DNA"/>
</dbReference>
<evidence type="ECO:0000313" key="2">
    <source>
        <dbReference type="EMBL" id="SKC78079.1"/>
    </source>
</evidence>
<dbReference type="InterPro" id="IPR052158">
    <property type="entry name" value="INH-QAR"/>
</dbReference>
<dbReference type="GO" id="GO:0006355">
    <property type="term" value="P:regulation of DNA-templated transcription"/>
    <property type="evidence" value="ECO:0007669"/>
    <property type="project" value="TreeGrafter"/>
</dbReference>
<dbReference type="AlphaFoldDB" id="A0A1T5LR67"/>
<dbReference type="SUPFAM" id="SSF52317">
    <property type="entry name" value="Class I glutamine amidotransferase-like"/>
    <property type="match status" value="1"/>
</dbReference>
<dbReference type="PANTHER" id="PTHR43130">
    <property type="entry name" value="ARAC-FAMILY TRANSCRIPTIONAL REGULATOR"/>
    <property type="match status" value="1"/>
</dbReference>
<feature type="domain" description="DJ-1/PfpI" evidence="1">
    <location>
        <begin position="3"/>
        <end position="161"/>
    </location>
</feature>
<accession>A0A1T5LR67</accession>
<keyword evidence="3" id="KW-1185">Reference proteome</keyword>
<dbReference type="STRING" id="688867.SAMN05660236_3682"/>
<dbReference type="PANTHER" id="PTHR43130:SF2">
    <property type="entry name" value="DJ-1_PFPI DOMAIN-CONTAINING PROTEIN"/>
    <property type="match status" value="1"/>
</dbReference>
<dbReference type="Proteomes" id="UP000190961">
    <property type="component" value="Unassembled WGS sequence"/>
</dbReference>
<dbReference type="RefSeq" id="WP_079688187.1">
    <property type="nucleotide sequence ID" value="NZ_FUZU01000002.1"/>
</dbReference>
<organism evidence="2 3">
    <name type="scientific">Ohtaekwangia koreensis</name>
    <dbReference type="NCBI Taxonomy" id="688867"/>
    <lineage>
        <taxon>Bacteria</taxon>
        <taxon>Pseudomonadati</taxon>
        <taxon>Bacteroidota</taxon>
        <taxon>Cytophagia</taxon>
        <taxon>Cytophagales</taxon>
        <taxon>Fulvivirgaceae</taxon>
        <taxon>Ohtaekwangia</taxon>
    </lineage>
</organism>
<dbReference type="Gene3D" id="3.40.50.880">
    <property type="match status" value="1"/>
</dbReference>
<protein>
    <submittedName>
        <fullName evidence="2">DJ-1/PfpI family protein</fullName>
    </submittedName>
</protein>
<gene>
    <name evidence="2" type="ORF">SAMN05660236_3682</name>
</gene>